<evidence type="ECO:0008006" key="6">
    <source>
        <dbReference type="Google" id="ProtNLM"/>
    </source>
</evidence>
<dbReference type="InterPro" id="IPR002831">
    <property type="entry name" value="Tscrpt_reg_TrmB_N"/>
</dbReference>
<dbReference type="RefSeq" id="WP_052883773.1">
    <property type="nucleotide sequence ID" value="NZ_CP009961.1"/>
</dbReference>
<dbReference type="OrthoDB" id="31307at2157"/>
<proteinExistence type="inferred from homology"/>
<evidence type="ECO:0000313" key="4">
    <source>
        <dbReference type="EMBL" id="AKG38376.1"/>
    </source>
</evidence>
<dbReference type="InterPro" id="IPR036390">
    <property type="entry name" value="WH_DNA-bd_sf"/>
</dbReference>
<name>A0A0F7CKW6_9CREN</name>
<evidence type="ECO:0000259" key="2">
    <source>
        <dbReference type="Pfam" id="PF01978"/>
    </source>
</evidence>
<dbReference type="PANTHER" id="PTHR34293">
    <property type="entry name" value="HTH-TYPE TRANSCRIPTIONAL REGULATOR TRMBL2"/>
    <property type="match status" value="1"/>
</dbReference>
<dbReference type="HOGENOM" id="CLU_062979_2_0_2"/>
<dbReference type="Pfam" id="PF11495">
    <property type="entry name" value="Regulator_TrmB"/>
    <property type="match status" value="1"/>
</dbReference>
<dbReference type="Gene3D" id="1.10.10.10">
    <property type="entry name" value="Winged helix-like DNA-binding domain superfamily/Winged helix DNA-binding domain"/>
    <property type="match status" value="1"/>
</dbReference>
<dbReference type="SUPFAM" id="SSF159071">
    <property type="entry name" value="TrmB C-terminal domain-like"/>
    <property type="match status" value="1"/>
</dbReference>
<evidence type="ECO:0000313" key="5">
    <source>
        <dbReference type="Proteomes" id="UP000067434"/>
    </source>
</evidence>
<dbReference type="InterPro" id="IPR051797">
    <property type="entry name" value="TrmB-like"/>
</dbReference>
<feature type="domain" description="Transcription regulator TrmB C-terminal" evidence="3">
    <location>
        <begin position="114"/>
        <end position="336"/>
    </location>
</feature>
<feature type="domain" description="Transcription regulator TrmB N-terminal" evidence="2">
    <location>
        <begin position="10"/>
        <end position="76"/>
    </location>
</feature>
<reference evidence="4 5" key="1">
    <citation type="journal article" date="2015" name="Stand. Genomic Sci.">
        <title>Complete genome sequence of and proposal of Thermofilum uzonense sp. nov. a novel hyperthermophilic crenarchaeon and emended description of the genus Thermofilum.</title>
        <authorList>
            <person name="Toshchakov S.V."/>
            <person name="Korzhenkov A.A."/>
            <person name="Samarov N.I."/>
            <person name="Mazunin I.O."/>
            <person name="Mozhey O.I."/>
            <person name="Shmyr I.S."/>
            <person name="Derbikova K.S."/>
            <person name="Taranov E.A."/>
            <person name="Dominova I.N."/>
            <person name="Bonch-Osmolovskaya E.A."/>
            <person name="Patrushev M.V."/>
            <person name="Podosokorskaya O.A."/>
            <person name="Kublanov I.V."/>
        </authorList>
    </citation>
    <scope>NUCLEOTIDE SEQUENCE [LARGE SCALE GENOMIC DNA]</scope>
    <source>
        <strain evidence="4 5">1807-2</strain>
    </source>
</reference>
<organism evidence="4 5">
    <name type="scientific">Infirmifilum uzonense</name>
    <dbReference type="NCBI Taxonomy" id="1550241"/>
    <lineage>
        <taxon>Archaea</taxon>
        <taxon>Thermoproteota</taxon>
        <taxon>Thermoprotei</taxon>
        <taxon>Thermofilales</taxon>
        <taxon>Thermofilaceae</taxon>
        <taxon>Infirmifilum</taxon>
    </lineage>
</organism>
<dbReference type="KEGG" id="thf:MA03_02555"/>
<accession>A0A0F7CKW6</accession>
<dbReference type="Gene3D" id="2.30.30.690">
    <property type="match status" value="1"/>
</dbReference>
<evidence type="ECO:0000259" key="3">
    <source>
        <dbReference type="Pfam" id="PF11495"/>
    </source>
</evidence>
<dbReference type="EMBL" id="CP009961">
    <property type="protein sequence ID" value="AKG38376.1"/>
    <property type="molecule type" value="Genomic_DNA"/>
</dbReference>
<keyword evidence="5" id="KW-1185">Reference proteome</keyword>
<sequence>MSTESLHELLKKLGFTSYEAKAYITLVLNGSLTATELAMKSEIPQPRVYDIVQSLLEKGLIMVSEGRPRKFQAISPTVALRNYVNRKRQLEDEALETFLAELTSHAPASTEAGVWTSSGYTSALNLLRESFFIASDELLFAGYLEILEELEEAAKKPLSTCVVLYDAIEEATGNLKLYDEVRVKPTKAPVMLIPDFRHALVIIDWETRKPTSYLITDENLIKIFAVYYLSYIRSGSKLIHSRLDTLDKRSYVHLTRALDHVRILREKGRRVFVRVIGRRTSDGRLVELEGEVVGEFENSFRSIGYLTVRLADGREVTVGGIGAYLEDVEARRIEIIAQK</sequence>
<dbReference type="Proteomes" id="UP000067434">
    <property type="component" value="Chromosome"/>
</dbReference>
<dbReference type="InterPro" id="IPR021586">
    <property type="entry name" value="Tscrpt_reg_TrmB_C"/>
</dbReference>
<dbReference type="PATRIC" id="fig|1550241.5.peg.524"/>
<evidence type="ECO:0000256" key="1">
    <source>
        <dbReference type="ARBA" id="ARBA00007287"/>
    </source>
</evidence>
<dbReference type="PANTHER" id="PTHR34293:SF1">
    <property type="entry name" value="HTH-TYPE TRANSCRIPTIONAL REGULATOR TRMBL2"/>
    <property type="match status" value="1"/>
</dbReference>
<gene>
    <name evidence="4" type="ORF">MA03_02555</name>
</gene>
<dbReference type="AlphaFoldDB" id="A0A0F7CKW6"/>
<dbReference type="InterPro" id="IPR036388">
    <property type="entry name" value="WH-like_DNA-bd_sf"/>
</dbReference>
<comment type="similarity">
    <text evidence="1">Belongs to the transcriptional regulator TrmB family.</text>
</comment>
<dbReference type="STRING" id="1550241.MA03_02555"/>
<protein>
    <recommendedName>
        <fullName evidence="6">TrmB family transcriptional regulator</fullName>
    </recommendedName>
</protein>
<dbReference type="SUPFAM" id="SSF46785">
    <property type="entry name" value="Winged helix' DNA-binding domain"/>
    <property type="match status" value="1"/>
</dbReference>
<dbReference type="GeneID" id="25401076"/>
<dbReference type="Pfam" id="PF01978">
    <property type="entry name" value="TrmB"/>
    <property type="match status" value="1"/>
</dbReference>